<organism evidence="2 3">
    <name type="scientific">Cucurbita maxima</name>
    <name type="common">Pumpkin</name>
    <name type="synonym">Winter squash</name>
    <dbReference type="NCBI Taxonomy" id="3661"/>
    <lineage>
        <taxon>Eukaryota</taxon>
        <taxon>Viridiplantae</taxon>
        <taxon>Streptophyta</taxon>
        <taxon>Embryophyta</taxon>
        <taxon>Tracheophyta</taxon>
        <taxon>Spermatophyta</taxon>
        <taxon>Magnoliopsida</taxon>
        <taxon>eudicotyledons</taxon>
        <taxon>Gunneridae</taxon>
        <taxon>Pentapetalae</taxon>
        <taxon>rosids</taxon>
        <taxon>fabids</taxon>
        <taxon>Cucurbitales</taxon>
        <taxon>Cucurbitaceae</taxon>
        <taxon>Cucurbiteae</taxon>
        <taxon>Cucurbita</taxon>
    </lineage>
</organism>
<dbReference type="GO" id="GO:0008194">
    <property type="term" value="F:UDP-glycosyltransferase activity"/>
    <property type="evidence" value="ECO:0007669"/>
    <property type="project" value="InterPro"/>
</dbReference>
<gene>
    <name evidence="3" type="primary">LOC111480400</name>
</gene>
<name>A0A6J1IVU1_CUCMA</name>
<dbReference type="Gene3D" id="3.40.50.2000">
    <property type="entry name" value="Glycogen Phosphorylase B"/>
    <property type="match status" value="1"/>
</dbReference>
<dbReference type="KEGG" id="cmax:111480400"/>
<dbReference type="OrthoDB" id="5835829at2759"/>
<evidence type="ECO:0000256" key="1">
    <source>
        <dbReference type="ARBA" id="ARBA00022679"/>
    </source>
</evidence>
<keyword evidence="2" id="KW-1185">Reference proteome</keyword>
<accession>A0A6J1IVU1</accession>
<dbReference type="FunFam" id="3.40.50.2000:FF:000431">
    <property type="entry name" value="UDP-glycosyltransferase 90A1"/>
    <property type="match status" value="1"/>
</dbReference>
<dbReference type="InterPro" id="IPR002213">
    <property type="entry name" value="UDP_glucos_trans"/>
</dbReference>
<sequence length="134" mass="14659">MVDQIGILFHKAIGGFLSHCGWNSIMERLAAAVPILAWPMMSEQKLNEKYISEGLGIGIAIERGENGGRYASREKISASVRELMIGEKGKRARERAGELARVAQRAVQDGGSSDAALMKNLELNYGVPPPEEYE</sequence>
<dbReference type="AlphaFoldDB" id="A0A6J1IVU1"/>
<dbReference type="SUPFAM" id="SSF53756">
    <property type="entry name" value="UDP-Glycosyltransferase/glycogen phosphorylase"/>
    <property type="match status" value="1"/>
</dbReference>
<dbReference type="Pfam" id="PF00201">
    <property type="entry name" value="UDPGT"/>
    <property type="match status" value="1"/>
</dbReference>
<dbReference type="PANTHER" id="PTHR48045">
    <property type="entry name" value="UDP-GLYCOSYLTRANSFERASE 72B1"/>
    <property type="match status" value="1"/>
</dbReference>
<dbReference type="PANTHER" id="PTHR48045:SF34">
    <property type="entry name" value="ISOFLAVONE 7-O-GLUCOSYLTRANSFERASE 1-LIKE"/>
    <property type="match status" value="1"/>
</dbReference>
<dbReference type="RefSeq" id="XP_022981181.1">
    <property type="nucleotide sequence ID" value="XM_023125413.1"/>
</dbReference>
<proteinExistence type="predicted"/>
<dbReference type="Proteomes" id="UP000504608">
    <property type="component" value="Unplaced"/>
</dbReference>
<evidence type="ECO:0000313" key="3">
    <source>
        <dbReference type="RefSeq" id="XP_022981181.1"/>
    </source>
</evidence>
<evidence type="ECO:0000313" key="2">
    <source>
        <dbReference type="Proteomes" id="UP000504608"/>
    </source>
</evidence>
<keyword evidence="1" id="KW-0808">Transferase</keyword>
<dbReference type="GeneID" id="111480400"/>
<reference evidence="3" key="1">
    <citation type="submission" date="2025-08" db="UniProtKB">
        <authorList>
            <consortium name="RefSeq"/>
        </authorList>
    </citation>
    <scope>IDENTIFICATION</scope>
    <source>
        <tissue evidence="3">Young leaves</tissue>
    </source>
</reference>
<protein>
    <submittedName>
        <fullName evidence="3">UDP-glycosyltransferase 73B1-like</fullName>
    </submittedName>
</protein>